<evidence type="ECO:0000259" key="2">
    <source>
        <dbReference type="Pfam" id="PF00857"/>
    </source>
</evidence>
<reference evidence="3 4" key="1">
    <citation type="submission" date="2020-07" db="EMBL/GenBank/DDBJ databases">
        <title>Genomic Encyclopedia of Type Strains, Phase IV (KMG-V): Genome sequencing to study the core and pangenomes of soil and plant-associated prokaryotes.</title>
        <authorList>
            <person name="Whitman W."/>
        </authorList>
    </citation>
    <scope>NUCLEOTIDE SEQUENCE [LARGE SCALE GENOMIC DNA]</scope>
    <source>
        <strain evidence="3 4">SAS40</strain>
    </source>
</reference>
<dbReference type="SUPFAM" id="SSF52499">
    <property type="entry name" value="Isochorismatase-like hydrolases"/>
    <property type="match status" value="1"/>
</dbReference>
<organism evidence="3 4">
    <name type="scientific">Pigmentiphaga litoralis</name>
    <dbReference type="NCBI Taxonomy" id="516702"/>
    <lineage>
        <taxon>Bacteria</taxon>
        <taxon>Pseudomonadati</taxon>
        <taxon>Pseudomonadota</taxon>
        <taxon>Betaproteobacteria</taxon>
        <taxon>Burkholderiales</taxon>
        <taxon>Alcaligenaceae</taxon>
        <taxon>Pigmentiphaga</taxon>
    </lineage>
</organism>
<dbReference type="Pfam" id="PF00857">
    <property type="entry name" value="Isochorismatase"/>
    <property type="match status" value="1"/>
</dbReference>
<dbReference type="RefSeq" id="WP_179585203.1">
    <property type="nucleotide sequence ID" value="NZ_JACBYR010000001.1"/>
</dbReference>
<name>A0A7Y9ISQ6_9BURK</name>
<evidence type="ECO:0000256" key="1">
    <source>
        <dbReference type="ARBA" id="ARBA00022801"/>
    </source>
</evidence>
<evidence type="ECO:0000313" key="3">
    <source>
        <dbReference type="EMBL" id="NYE82370.1"/>
    </source>
</evidence>
<proteinExistence type="predicted"/>
<protein>
    <submittedName>
        <fullName evidence="3">Nicotinamidase-related amidase</fullName>
    </submittedName>
</protein>
<sequence length="260" mass="28696">MSERIWDKFLTPRDKEVFAASGYGARGAFGKRPALLVIDVSWAFAGDRPDEPILESIKRWRNSCGAESWVAIDSIKELIDTAHMKELPVIYTTGFRREDNWDSGSWGWKNNRNEEDVAQPVPDRDGNAIVDAIAPQPQDIVVYKQKPSGFYGTNLASYLTLLGCDSVIVTGTTTSGCVRATVLDAFSMNYRVTISEEGCFDRSEASHAINLCDMNAKYADVLKTAEIIAYMRELPNGMFKLPSGATKASTQSVPPLRAIA</sequence>
<comment type="caution">
    <text evidence="3">The sequence shown here is derived from an EMBL/GenBank/DDBJ whole genome shotgun (WGS) entry which is preliminary data.</text>
</comment>
<feature type="domain" description="Isochorismatase-like" evidence="2">
    <location>
        <begin position="34"/>
        <end position="226"/>
    </location>
</feature>
<keyword evidence="4" id="KW-1185">Reference proteome</keyword>
<dbReference type="InterPro" id="IPR050272">
    <property type="entry name" value="Isochorismatase-like_hydrls"/>
</dbReference>
<dbReference type="Proteomes" id="UP000542125">
    <property type="component" value="Unassembled WGS sequence"/>
</dbReference>
<dbReference type="AlphaFoldDB" id="A0A7Y9ISQ6"/>
<gene>
    <name evidence="3" type="ORF">FHW18_001641</name>
</gene>
<dbReference type="PANTHER" id="PTHR43540">
    <property type="entry name" value="PEROXYUREIDOACRYLATE/UREIDOACRYLATE AMIDOHYDROLASE-RELATED"/>
    <property type="match status" value="1"/>
</dbReference>
<dbReference type="EMBL" id="JACBYR010000001">
    <property type="protein sequence ID" value="NYE82370.1"/>
    <property type="molecule type" value="Genomic_DNA"/>
</dbReference>
<evidence type="ECO:0000313" key="4">
    <source>
        <dbReference type="Proteomes" id="UP000542125"/>
    </source>
</evidence>
<dbReference type="GO" id="GO:0016787">
    <property type="term" value="F:hydrolase activity"/>
    <property type="evidence" value="ECO:0007669"/>
    <property type="project" value="UniProtKB-KW"/>
</dbReference>
<keyword evidence="1" id="KW-0378">Hydrolase</keyword>
<accession>A0A7Y9ISQ6</accession>
<dbReference type="Gene3D" id="3.40.50.850">
    <property type="entry name" value="Isochorismatase-like"/>
    <property type="match status" value="1"/>
</dbReference>
<dbReference type="InterPro" id="IPR000868">
    <property type="entry name" value="Isochorismatase-like_dom"/>
</dbReference>
<dbReference type="InterPro" id="IPR036380">
    <property type="entry name" value="Isochorismatase-like_sf"/>
</dbReference>
<dbReference type="PANTHER" id="PTHR43540:SF1">
    <property type="entry name" value="ISOCHORISMATASE HYDROLASE"/>
    <property type="match status" value="1"/>
</dbReference>